<dbReference type="PANTHER" id="PTHR36920:SF1">
    <property type="entry name" value="OUTER MEMBRANE PROTEIN W"/>
    <property type="match status" value="1"/>
</dbReference>
<comment type="caution">
    <text evidence="1">The sequence shown here is derived from an EMBL/GenBank/DDBJ whole genome shotgun (WGS) entry which is preliminary data.</text>
</comment>
<keyword evidence="2" id="KW-1185">Reference proteome</keyword>
<protein>
    <recommendedName>
        <fullName evidence="3">OmpW family protein</fullName>
    </recommendedName>
</protein>
<dbReference type="AlphaFoldDB" id="A0A1Q8ST16"/>
<dbReference type="Pfam" id="PF03922">
    <property type="entry name" value="OmpW"/>
    <property type="match status" value="1"/>
</dbReference>
<dbReference type="Proteomes" id="UP000186878">
    <property type="component" value="Unassembled WGS sequence"/>
</dbReference>
<evidence type="ECO:0000313" key="1">
    <source>
        <dbReference type="EMBL" id="OLO04585.1"/>
    </source>
</evidence>
<organism evidence="1 2">
    <name type="scientific">Salinicola socius</name>
    <dbReference type="NCBI Taxonomy" id="404433"/>
    <lineage>
        <taxon>Bacteria</taxon>
        <taxon>Pseudomonadati</taxon>
        <taxon>Pseudomonadota</taxon>
        <taxon>Gammaproteobacteria</taxon>
        <taxon>Oceanospirillales</taxon>
        <taxon>Halomonadaceae</taxon>
        <taxon>Salinicola</taxon>
    </lineage>
</organism>
<dbReference type="PANTHER" id="PTHR36920">
    <property type="match status" value="1"/>
</dbReference>
<dbReference type="GO" id="GO:0019867">
    <property type="term" value="C:outer membrane"/>
    <property type="evidence" value="ECO:0007669"/>
    <property type="project" value="InterPro"/>
</dbReference>
<accession>A0A1Q8ST16</accession>
<dbReference type="SUPFAM" id="SSF56925">
    <property type="entry name" value="OMPA-like"/>
    <property type="match status" value="1"/>
</dbReference>
<gene>
    <name evidence="1" type="ORF">BTW07_08875</name>
</gene>
<proteinExistence type="predicted"/>
<dbReference type="InterPro" id="IPR011250">
    <property type="entry name" value="OMP/PagP_B-barrel"/>
</dbReference>
<name>A0A1Q8ST16_9GAMM</name>
<dbReference type="Gene3D" id="2.40.160.20">
    <property type="match status" value="1"/>
</dbReference>
<evidence type="ECO:0000313" key="2">
    <source>
        <dbReference type="Proteomes" id="UP000186878"/>
    </source>
</evidence>
<dbReference type="STRING" id="404433.BTW07_08875"/>
<dbReference type="InterPro" id="IPR005618">
    <property type="entry name" value="OMPW"/>
</dbReference>
<dbReference type="EMBL" id="MSDO01000010">
    <property type="protein sequence ID" value="OLO04585.1"/>
    <property type="molecule type" value="Genomic_DNA"/>
</dbReference>
<evidence type="ECO:0008006" key="3">
    <source>
        <dbReference type="Google" id="ProtNLM"/>
    </source>
</evidence>
<dbReference type="GO" id="GO:0055085">
    <property type="term" value="P:transmembrane transport"/>
    <property type="evidence" value="ECO:0007669"/>
    <property type="project" value="TreeGrafter"/>
</dbReference>
<reference evidence="1 2" key="1">
    <citation type="submission" date="2016-12" db="EMBL/GenBank/DDBJ databases">
        <title>Draft genome sequences of strains Salinicola socius SMB35, Salinicola sp. MH3R3-1 and Chromohalobacter sp. SMB17 from the Verkhnekamsk potash mining region of Russia.</title>
        <authorList>
            <person name="Mavrodi D.V."/>
            <person name="Olsson B.E."/>
            <person name="Korsakova E.S."/>
            <person name="Pyankova A."/>
            <person name="Mavrodi O.V."/>
            <person name="Plotnikova E.G."/>
        </authorList>
    </citation>
    <scope>NUCLEOTIDE SEQUENCE [LARGE SCALE GENOMIC DNA]</scope>
    <source>
        <strain evidence="1 2">SMB35</strain>
    </source>
</reference>
<sequence length="222" mass="24251">MRHSRLRHSRPRHSRLRHVGIAGLAIATSLSAGNVFAYGAGDWFTHFGIAKVSPKSDNGNFDAIGVDRIDVDDESGFAFTLGYRFLDNWGVELLAAQRFKHDVSLDGTEMASTKHLPPTLTLQYYPLGGTQSRVQPYVGAGLNYTHFSDEKVDGGSLDMDDSWGAAAQLGIDLLIDDHWSLNAAAWYLDIDSDTTATIGGNDYDTTVHIDPVVVMGGIGYRF</sequence>